<sequence>MDLLKPQPTTRPRRDSVSSDTSFHSAISFQSDTSYHSVTPLGAAEAPEVATSTDNTGTTSHSRRDSTTSLSSTDSGVSMSSGTPFHSNNTAGPSNPNPSSSIPSGGSTSSVHPHHTESTDSNPCIDSASPGISTTSSTIDDESANRPSRKVGAHSD</sequence>
<reference evidence="2 3" key="1">
    <citation type="submission" date="2017-02" db="EMBL/GenBank/DDBJ databases">
        <title>Genomes of Trichoderma spp. with biocontrol activity.</title>
        <authorList>
            <person name="Gardiner D."/>
            <person name="Kazan K."/>
            <person name="Vos C."/>
            <person name="Harvey P."/>
        </authorList>
    </citation>
    <scope>NUCLEOTIDE SEQUENCE [LARGE SCALE GENOMIC DNA]</scope>
    <source>
        <strain evidence="2 3">Tr1</strain>
    </source>
</reference>
<dbReference type="EMBL" id="MTYI01000048">
    <property type="protein sequence ID" value="PNP56230.1"/>
    <property type="molecule type" value="Genomic_DNA"/>
</dbReference>
<organism evidence="2 3">
    <name type="scientific">Trichoderma harzianum</name>
    <name type="common">Hypocrea lixii</name>
    <dbReference type="NCBI Taxonomy" id="5544"/>
    <lineage>
        <taxon>Eukaryota</taxon>
        <taxon>Fungi</taxon>
        <taxon>Dikarya</taxon>
        <taxon>Ascomycota</taxon>
        <taxon>Pezizomycotina</taxon>
        <taxon>Sordariomycetes</taxon>
        <taxon>Hypocreomycetidae</taxon>
        <taxon>Hypocreales</taxon>
        <taxon>Hypocreaceae</taxon>
        <taxon>Trichoderma</taxon>
    </lineage>
</organism>
<comment type="caution">
    <text evidence="2">The sequence shown here is derived from an EMBL/GenBank/DDBJ whole genome shotgun (WGS) entry which is preliminary data.</text>
</comment>
<evidence type="ECO:0000256" key="1">
    <source>
        <dbReference type="SAM" id="MobiDB-lite"/>
    </source>
</evidence>
<evidence type="ECO:0000313" key="3">
    <source>
        <dbReference type="Proteomes" id="UP000236290"/>
    </source>
</evidence>
<feature type="compositionally biased region" description="Basic residues" evidence="1">
    <location>
        <begin position="147"/>
        <end position="156"/>
    </location>
</feature>
<dbReference type="AlphaFoldDB" id="A0A2K0UEL0"/>
<gene>
    <name evidence="2" type="ORF">THARTR1_03755</name>
</gene>
<name>A0A2K0UEL0_TRIHA</name>
<dbReference type="OrthoDB" id="10603575at2759"/>
<protein>
    <submittedName>
        <fullName evidence="2">Uncharacterized protein</fullName>
    </submittedName>
</protein>
<feature type="region of interest" description="Disordered" evidence="1">
    <location>
        <begin position="1"/>
        <end position="156"/>
    </location>
</feature>
<evidence type="ECO:0000313" key="2">
    <source>
        <dbReference type="EMBL" id="PNP56230.1"/>
    </source>
</evidence>
<proteinExistence type="predicted"/>
<feature type="compositionally biased region" description="Low complexity" evidence="1">
    <location>
        <begin position="67"/>
        <end position="110"/>
    </location>
</feature>
<feature type="compositionally biased region" description="Low complexity" evidence="1">
    <location>
        <begin position="126"/>
        <end position="138"/>
    </location>
</feature>
<accession>A0A2K0UEL0</accession>
<feature type="compositionally biased region" description="Polar residues" evidence="1">
    <location>
        <begin position="18"/>
        <end position="37"/>
    </location>
</feature>
<dbReference type="Proteomes" id="UP000236290">
    <property type="component" value="Unassembled WGS sequence"/>
</dbReference>